<dbReference type="Proteomes" id="UP000727490">
    <property type="component" value="Unassembled WGS sequence"/>
</dbReference>
<dbReference type="PANTHER" id="PTHR43133">
    <property type="entry name" value="RNA POLYMERASE ECF-TYPE SIGMA FACTO"/>
    <property type="match status" value="1"/>
</dbReference>
<name>A0A951J6L2_9BACT</name>
<keyword evidence="1" id="KW-0805">Transcription regulation</keyword>
<proteinExistence type="predicted"/>
<evidence type="ECO:0000256" key="1">
    <source>
        <dbReference type="ARBA" id="ARBA00023015"/>
    </source>
</evidence>
<keyword evidence="6" id="KW-1185">Reference proteome</keyword>
<dbReference type="Pfam" id="PF04542">
    <property type="entry name" value="Sigma70_r2"/>
    <property type="match status" value="1"/>
</dbReference>
<dbReference type="GO" id="GO:0016987">
    <property type="term" value="F:sigma factor activity"/>
    <property type="evidence" value="ECO:0007669"/>
    <property type="project" value="UniProtKB-KW"/>
</dbReference>
<evidence type="ECO:0000313" key="6">
    <source>
        <dbReference type="Proteomes" id="UP000727490"/>
    </source>
</evidence>
<dbReference type="GO" id="GO:0006352">
    <property type="term" value="P:DNA-templated transcription initiation"/>
    <property type="evidence" value="ECO:0007669"/>
    <property type="project" value="InterPro"/>
</dbReference>
<comment type="caution">
    <text evidence="5">The sequence shown here is derived from an EMBL/GenBank/DDBJ whole genome shotgun (WGS) entry which is preliminary data.</text>
</comment>
<dbReference type="InterPro" id="IPR014284">
    <property type="entry name" value="RNA_pol_sigma-70_dom"/>
</dbReference>
<evidence type="ECO:0000256" key="3">
    <source>
        <dbReference type="ARBA" id="ARBA00023163"/>
    </source>
</evidence>
<dbReference type="NCBIfam" id="TIGR02937">
    <property type="entry name" value="sigma70-ECF"/>
    <property type="match status" value="1"/>
</dbReference>
<dbReference type="EMBL" id="RPHB01000013">
    <property type="protein sequence ID" value="MBW3470298.1"/>
    <property type="molecule type" value="Genomic_DNA"/>
</dbReference>
<evidence type="ECO:0000259" key="4">
    <source>
        <dbReference type="Pfam" id="PF04542"/>
    </source>
</evidence>
<accession>A0A951J6L2</accession>
<reference evidence="5 6" key="1">
    <citation type="journal article" date="2020" name="Syst. Appl. Microbiol.">
        <title>Arthrospiribacter ruber gen. nov., sp. nov., a novel bacterium isolated from Arthrospira cultures.</title>
        <authorList>
            <person name="Waleron M."/>
            <person name="Misztak A."/>
            <person name="Waleron M.M."/>
            <person name="Furmaniak M."/>
            <person name="Mrozik A."/>
            <person name="Waleron K."/>
        </authorList>
    </citation>
    <scope>NUCLEOTIDE SEQUENCE [LARGE SCALE GENOMIC DNA]</scope>
    <source>
        <strain evidence="5 6">DPMB0001</strain>
    </source>
</reference>
<dbReference type="PANTHER" id="PTHR43133:SF46">
    <property type="entry name" value="RNA POLYMERASE SIGMA-70 FACTOR ECF SUBFAMILY"/>
    <property type="match status" value="1"/>
</dbReference>
<protein>
    <submittedName>
        <fullName evidence="5">Sigma-70 family RNA polymerase sigma factor</fullName>
    </submittedName>
</protein>
<sequence length="173" mass="19640">MNTLDSQIITNLVFRTKSGDRKAFSNLCELFSPKLIHIAKRMSVSQEDAEGLVQEIFILIWEKRENLNPDFSFNTYLLTILKSKLYKKVKSEARKTANQKYAIQHLGQESGIAESEVIHEELNMLSSKATENFPKQQKQISLLKGLENLTACKIASKLGLSKGTMGNHFYQAE</sequence>
<feature type="domain" description="RNA polymerase sigma-70 region 2" evidence="4">
    <location>
        <begin position="30"/>
        <end position="94"/>
    </location>
</feature>
<dbReference type="AlphaFoldDB" id="A0A951J6L2"/>
<gene>
    <name evidence="5" type="ORF">EGN73_21150</name>
</gene>
<evidence type="ECO:0000256" key="2">
    <source>
        <dbReference type="ARBA" id="ARBA00023082"/>
    </source>
</evidence>
<dbReference type="InterPro" id="IPR007627">
    <property type="entry name" value="RNA_pol_sigma70_r2"/>
</dbReference>
<keyword evidence="2" id="KW-0731">Sigma factor</keyword>
<organism evidence="5 6">
    <name type="scientific">Arthrospiribacter ruber</name>
    <dbReference type="NCBI Taxonomy" id="2487934"/>
    <lineage>
        <taxon>Bacteria</taxon>
        <taxon>Pseudomonadati</taxon>
        <taxon>Bacteroidota</taxon>
        <taxon>Cytophagia</taxon>
        <taxon>Cytophagales</taxon>
        <taxon>Cyclobacteriaceae</taxon>
        <taxon>Arthrospiribacter</taxon>
    </lineage>
</organism>
<keyword evidence="3" id="KW-0804">Transcription</keyword>
<dbReference type="InterPro" id="IPR039425">
    <property type="entry name" value="RNA_pol_sigma-70-like"/>
</dbReference>
<dbReference type="RefSeq" id="WP_219294046.1">
    <property type="nucleotide sequence ID" value="NZ_RPHB01000013.1"/>
</dbReference>
<evidence type="ECO:0000313" key="5">
    <source>
        <dbReference type="EMBL" id="MBW3470298.1"/>
    </source>
</evidence>